<dbReference type="EMBL" id="QRDY01000040">
    <property type="protein sequence ID" value="RED51717.1"/>
    <property type="molecule type" value="Genomic_DNA"/>
</dbReference>
<protein>
    <submittedName>
        <fullName evidence="1">Uncharacterized protein</fullName>
    </submittedName>
</protein>
<gene>
    <name evidence="1" type="ORF">DFP95_14012</name>
</gene>
<name>A0A3D9HQD3_9BACL</name>
<sequence length="41" mass="4891">MQWLDYEMVKFITIPISQSHLYHLVRTVIQEKGLRRGKAFG</sequence>
<comment type="caution">
    <text evidence="1">The sequence shown here is derived from an EMBL/GenBank/DDBJ whole genome shotgun (WGS) entry which is preliminary data.</text>
</comment>
<keyword evidence="2" id="KW-1185">Reference proteome</keyword>
<evidence type="ECO:0000313" key="1">
    <source>
        <dbReference type="EMBL" id="RED51717.1"/>
    </source>
</evidence>
<reference evidence="1 2" key="1">
    <citation type="submission" date="2018-07" db="EMBL/GenBank/DDBJ databases">
        <title>Genomic Encyclopedia of Type Strains, Phase III (KMG-III): the genomes of soil and plant-associated and newly described type strains.</title>
        <authorList>
            <person name="Whitman W."/>
        </authorList>
    </citation>
    <scope>NUCLEOTIDE SEQUENCE [LARGE SCALE GENOMIC DNA]</scope>
    <source>
        <strain evidence="1 2">CECT 8236</strain>
    </source>
</reference>
<dbReference type="AlphaFoldDB" id="A0A3D9HQD3"/>
<proteinExistence type="predicted"/>
<evidence type="ECO:0000313" key="2">
    <source>
        <dbReference type="Proteomes" id="UP000256869"/>
    </source>
</evidence>
<organism evidence="1 2">
    <name type="scientific">Cohnella lupini</name>
    <dbReference type="NCBI Taxonomy" id="1294267"/>
    <lineage>
        <taxon>Bacteria</taxon>
        <taxon>Bacillati</taxon>
        <taxon>Bacillota</taxon>
        <taxon>Bacilli</taxon>
        <taxon>Bacillales</taxon>
        <taxon>Paenibacillaceae</taxon>
        <taxon>Cohnella</taxon>
    </lineage>
</organism>
<dbReference type="Proteomes" id="UP000256869">
    <property type="component" value="Unassembled WGS sequence"/>
</dbReference>
<accession>A0A3D9HQD3</accession>